<reference evidence="2" key="1">
    <citation type="submission" date="2023-07" db="EMBL/GenBank/DDBJ databases">
        <authorList>
            <person name="Pelsma A.J. K."/>
        </authorList>
    </citation>
    <scope>NUCLEOTIDE SEQUENCE</scope>
</reference>
<feature type="region of interest" description="Disordered" evidence="1">
    <location>
        <begin position="1"/>
        <end position="29"/>
    </location>
</feature>
<accession>A0AA48M138</accession>
<protein>
    <submittedName>
        <fullName evidence="2">Uncharacterized protein</fullName>
    </submittedName>
</protein>
<evidence type="ECO:0000256" key="1">
    <source>
        <dbReference type="SAM" id="MobiDB-lite"/>
    </source>
</evidence>
<dbReference type="EMBL" id="OY288114">
    <property type="protein sequence ID" value="CAJ0878965.1"/>
    <property type="molecule type" value="Genomic_DNA"/>
</dbReference>
<organism evidence="2">
    <name type="scientific">freshwater sediment metagenome</name>
    <dbReference type="NCBI Taxonomy" id="556182"/>
    <lineage>
        <taxon>unclassified sequences</taxon>
        <taxon>metagenomes</taxon>
        <taxon>ecological metagenomes</taxon>
    </lineage>
</organism>
<evidence type="ECO:0000313" key="2">
    <source>
        <dbReference type="EMBL" id="CAJ0878965.1"/>
    </source>
</evidence>
<dbReference type="AlphaFoldDB" id="A0AA48M138"/>
<gene>
    <name evidence="2" type="ORF">AMST5_03016</name>
</gene>
<name>A0AA48M138_9ZZZZ</name>
<proteinExistence type="predicted"/>
<sequence>MADKSPFAGNTYIQGSSSTSVSTPIIGESDPVKLQPQVVGTSNEGFVIEQSRYGSGKPRRIIVRGKISRD</sequence>
<feature type="compositionally biased region" description="Polar residues" evidence="1">
    <location>
        <begin position="11"/>
        <end position="23"/>
    </location>
</feature>